<feature type="compositionally biased region" description="Basic and acidic residues" evidence="1">
    <location>
        <begin position="292"/>
        <end position="305"/>
    </location>
</feature>
<feature type="region of interest" description="Disordered" evidence="1">
    <location>
        <begin position="386"/>
        <end position="405"/>
    </location>
</feature>
<gene>
    <name evidence="2" type="ORF">QBC32DRAFT_396746</name>
</gene>
<sequence>MQSDKMFDRLLKAFTPRDKKSRSRPLLRFTARKTHDDNRNDRSWLRKRPELASASVLSPSGDSPSVDALRGWSRSSPPPRTREPTPHPSASKPQNLNLKREKTVRFGSPLEVHLGTPAEEEGKTTTKRSDSTTPTKEPMTRTTEGDGNTLGGSLDVKVTANEARRLQPSRRGRGSSLPRPKHQVSEQDSTNTTSSATDTPERPLSPLIPQAAPAPLRIRTKRQSRARPITSSASVPVATAKPKGKFSTIDASKKKEPTNADSGNNHKTRPSRDYSFEKKPEVLATSSRSSRIHHDAIKPDNKMEPSKPTSYLKCEPRRPGFASAVKTQTANVVKPTVALTKSSTTPSSSCQDTQDLYNKLDSKGNDNSDASGSMRNRCATPFVKNSQHTCSVPSKPPASADPVPSSSLSFHAAKSFWSELGTTSSPELSSYTVNTPSHIVDVGTKRSSAVVPRINKSTTGLRVAPVNRSSKIPKRTLAVITSSRTESDLSKTTASSVASYHTAKTHLAPSNVGGSTTSATASVATCSSSMQADHTPSIQSQLWNDLMDFCTPDRDAKSKLSSCAPYCACDDCLWQNEIEVDLSSTVARVGRQ</sequence>
<reference evidence="2" key="1">
    <citation type="journal article" date="2023" name="Mol. Phylogenet. Evol.">
        <title>Genome-scale phylogeny and comparative genomics of the fungal order Sordariales.</title>
        <authorList>
            <person name="Hensen N."/>
            <person name="Bonometti L."/>
            <person name="Westerberg I."/>
            <person name="Brannstrom I.O."/>
            <person name="Guillou S."/>
            <person name="Cros-Aarteil S."/>
            <person name="Calhoun S."/>
            <person name="Haridas S."/>
            <person name="Kuo A."/>
            <person name="Mondo S."/>
            <person name="Pangilinan J."/>
            <person name="Riley R."/>
            <person name="LaButti K."/>
            <person name="Andreopoulos B."/>
            <person name="Lipzen A."/>
            <person name="Chen C."/>
            <person name="Yan M."/>
            <person name="Daum C."/>
            <person name="Ng V."/>
            <person name="Clum A."/>
            <person name="Steindorff A."/>
            <person name="Ohm R.A."/>
            <person name="Martin F."/>
            <person name="Silar P."/>
            <person name="Natvig D.O."/>
            <person name="Lalanne C."/>
            <person name="Gautier V."/>
            <person name="Ament-Velasquez S.L."/>
            <person name="Kruys A."/>
            <person name="Hutchinson M.I."/>
            <person name="Powell A.J."/>
            <person name="Barry K."/>
            <person name="Miller A.N."/>
            <person name="Grigoriev I.V."/>
            <person name="Debuchy R."/>
            <person name="Gladieux P."/>
            <person name="Hiltunen Thoren M."/>
            <person name="Johannesson H."/>
        </authorList>
    </citation>
    <scope>NUCLEOTIDE SEQUENCE</scope>
    <source>
        <strain evidence="2">CBS 626.80</strain>
    </source>
</reference>
<feature type="compositionally biased region" description="Polar residues" evidence="1">
    <location>
        <begin position="339"/>
        <end position="356"/>
    </location>
</feature>
<dbReference type="EMBL" id="MU859098">
    <property type="protein sequence ID" value="KAK3953873.1"/>
    <property type="molecule type" value="Genomic_DNA"/>
</dbReference>
<feature type="compositionally biased region" description="Basic and acidic residues" evidence="1">
    <location>
        <begin position="1"/>
        <end position="18"/>
    </location>
</feature>
<feature type="compositionally biased region" description="Basic and acidic residues" evidence="1">
    <location>
        <begin position="120"/>
        <end position="130"/>
    </location>
</feature>
<feature type="region of interest" description="Disordered" evidence="1">
    <location>
        <begin position="1"/>
        <end position="315"/>
    </location>
</feature>
<comment type="caution">
    <text evidence="2">The sequence shown here is derived from an EMBL/GenBank/DDBJ whole genome shotgun (WGS) entry which is preliminary data.</text>
</comment>
<evidence type="ECO:0000256" key="1">
    <source>
        <dbReference type="SAM" id="MobiDB-lite"/>
    </source>
</evidence>
<feature type="compositionally biased region" description="Basic and acidic residues" evidence="1">
    <location>
        <begin position="33"/>
        <end position="50"/>
    </location>
</feature>
<dbReference type="Proteomes" id="UP001303222">
    <property type="component" value="Unassembled WGS sequence"/>
</dbReference>
<feature type="compositionally biased region" description="Low complexity" evidence="1">
    <location>
        <begin position="391"/>
        <end position="405"/>
    </location>
</feature>
<organism evidence="2 3">
    <name type="scientific">Pseudoneurospora amorphoporcata</name>
    <dbReference type="NCBI Taxonomy" id="241081"/>
    <lineage>
        <taxon>Eukaryota</taxon>
        <taxon>Fungi</taxon>
        <taxon>Dikarya</taxon>
        <taxon>Ascomycota</taxon>
        <taxon>Pezizomycotina</taxon>
        <taxon>Sordariomycetes</taxon>
        <taxon>Sordariomycetidae</taxon>
        <taxon>Sordariales</taxon>
        <taxon>Sordariaceae</taxon>
        <taxon>Pseudoneurospora</taxon>
    </lineage>
</organism>
<protein>
    <submittedName>
        <fullName evidence="2">Uncharacterized protein</fullName>
    </submittedName>
</protein>
<name>A0AAN6P184_9PEZI</name>
<reference evidence="2" key="2">
    <citation type="submission" date="2023-06" db="EMBL/GenBank/DDBJ databases">
        <authorList>
            <consortium name="Lawrence Berkeley National Laboratory"/>
            <person name="Mondo S.J."/>
            <person name="Hensen N."/>
            <person name="Bonometti L."/>
            <person name="Westerberg I."/>
            <person name="Brannstrom I.O."/>
            <person name="Guillou S."/>
            <person name="Cros-Aarteil S."/>
            <person name="Calhoun S."/>
            <person name="Haridas S."/>
            <person name="Kuo A."/>
            <person name="Pangilinan J."/>
            <person name="Riley R."/>
            <person name="Labutti K."/>
            <person name="Andreopoulos B."/>
            <person name="Lipzen A."/>
            <person name="Chen C."/>
            <person name="Yanf M."/>
            <person name="Daum C."/>
            <person name="Ng V."/>
            <person name="Clum A."/>
            <person name="Steindorff A."/>
            <person name="Ohm R."/>
            <person name="Martin F."/>
            <person name="Silar P."/>
            <person name="Natvig D."/>
            <person name="Lalanne C."/>
            <person name="Gautier V."/>
            <person name="Ament-Velasquez S.L."/>
            <person name="Kruys A."/>
            <person name="Hutchinson M.I."/>
            <person name="Powell A.J."/>
            <person name="Barry K."/>
            <person name="Miller A.N."/>
            <person name="Grigoriev I.V."/>
            <person name="Debuchy R."/>
            <person name="Gladieux P."/>
            <person name="Thoren M.H."/>
            <person name="Johannesson H."/>
        </authorList>
    </citation>
    <scope>NUCLEOTIDE SEQUENCE</scope>
    <source>
        <strain evidence="2">CBS 626.80</strain>
    </source>
</reference>
<dbReference type="AlphaFoldDB" id="A0AAN6P184"/>
<feature type="region of interest" description="Disordered" evidence="1">
    <location>
        <begin position="339"/>
        <end position="376"/>
    </location>
</feature>
<feature type="compositionally biased region" description="Low complexity" evidence="1">
    <location>
        <begin position="131"/>
        <end position="142"/>
    </location>
</feature>
<feature type="compositionally biased region" description="Low complexity" evidence="1">
    <location>
        <begin position="188"/>
        <end position="198"/>
    </location>
</feature>
<feature type="compositionally biased region" description="Basic and acidic residues" evidence="1">
    <location>
        <begin position="270"/>
        <end position="281"/>
    </location>
</feature>
<accession>A0AAN6P184</accession>
<evidence type="ECO:0000313" key="2">
    <source>
        <dbReference type="EMBL" id="KAK3953873.1"/>
    </source>
</evidence>
<proteinExistence type="predicted"/>
<evidence type="ECO:0000313" key="3">
    <source>
        <dbReference type="Proteomes" id="UP001303222"/>
    </source>
</evidence>
<keyword evidence="3" id="KW-1185">Reference proteome</keyword>